<organism evidence="1 2">
    <name type="scientific">Stagnimonas aquatica</name>
    <dbReference type="NCBI Taxonomy" id="2689987"/>
    <lineage>
        <taxon>Bacteria</taxon>
        <taxon>Pseudomonadati</taxon>
        <taxon>Pseudomonadota</taxon>
        <taxon>Gammaproteobacteria</taxon>
        <taxon>Nevskiales</taxon>
        <taxon>Nevskiaceae</taxon>
        <taxon>Stagnimonas</taxon>
    </lineage>
</organism>
<keyword evidence="2" id="KW-1185">Reference proteome</keyword>
<sequence>MSLQANQRRDGGVWRLLRADAAALALPRQRGRGLDRNPEAGQTVYPYPFRRRTGAVTKHVFWRETMASSARRPGSAAGIFLALATLGLVACGDSAPPETGTPPVAGAKCGNYQALRQPFFGDLHVHTKYSLDANTQGTLIGPHEAYRFALGERLGIQPYNEQGEPLRYSQLARPLDFAAVTDHGELFGETEICTNPDLPGYNSPECLLYRAAPAQSFILFNFLGPGLVSVGGLPIPRLPFCGLGGERCLEAAKTPWRDIQQAAAAYNDDSAECRFTSFVGYEYTAAPLSNNLHRNVIFRSAVVPEIPPSYQEYPAPELLWQALSAQCQSAQGCDYLTIPHNSNLSGGLMFQTRDARGLPYDAELARQRQLNEPLAEIYQHKGQSECLGTTGAGLADEQCGFELLPYRNFIGSQVSPQASGAPLEQDYLRAALKDGLRLERELGANPFKYGFIGSSDTHLGTPGNAAEIDYPGHGGAGGSARGELPAGLTDRIENSPGGLAVLWAEENSRDSLFAAMRRREAYATSGTRPVLRFFGGAELPSDLCGRRDFVQQGYALGVPMGGDLKPVPAGARPRFAVSALRDPGQGIEVANPLQRIQIVKGWLNADGSSQEKVYEVAGEPNNGASVDLSSCEPTGSGYASLCAVWEDPEFDAAQSAFYYARVLENPSCRWATRQCLAAGVDCSNPDAVPDAYADCCNADYPKTIQERAWSSPIWYRP</sequence>
<name>A0A3N0VH70_9GAMM</name>
<comment type="caution">
    <text evidence="1">The sequence shown here is derived from an EMBL/GenBank/DDBJ whole genome shotgun (WGS) entry which is preliminary data.</text>
</comment>
<evidence type="ECO:0000313" key="1">
    <source>
        <dbReference type="EMBL" id="ROH92106.1"/>
    </source>
</evidence>
<dbReference type="Pfam" id="PF12228">
    <property type="entry name" value="DUF3604"/>
    <property type="match status" value="1"/>
</dbReference>
<dbReference type="EMBL" id="RJVO01000002">
    <property type="protein sequence ID" value="ROH92106.1"/>
    <property type="molecule type" value="Genomic_DNA"/>
</dbReference>
<proteinExistence type="predicted"/>
<dbReference type="Proteomes" id="UP000282106">
    <property type="component" value="Unassembled WGS sequence"/>
</dbReference>
<gene>
    <name evidence="1" type="ORF">ED208_06985</name>
</gene>
<evidence type="ECO:0000313" key="2">
    <source>
        <dbReference type="Proteomes" id="UP000282106"/>
    </source>
</evidence>
<protein>
    <submittedName>
        <fullName evidence="1">DUF3604 domain-containing protein</fullName>
    </submittedName>
</protein>
<dbReference type="InterPro" id="IPR022028">
    <property type="entry name" value="DUF3604"/>
</dbReference>
<accession>A0A3N0VH70</accession>
<dbReference type="Gene3D" id="3.20.20.140">
    <property type="entry name" value="Metal-dependent hydrolases"/>
    <property type="match status" value="1"/>
</dbReference>
<reference evidence="1 2" key="1">
    <citation type="submission" date="2018-10" db="EMBL/GenBank/DDBJ databases">
        <authorList>
            <person name="Chen W.-M."/>
        </authorList>
    </citation>
    <scope>NUCLEOTIDE SEQUENCE [LARGE SCALE GENOMIC DNA]</scope>
    <source>
        <strain evidence="1 2">THS-13</strain>
    </source>
</reference>
<dbReference type="AlphaFoldDB" id="A0A3N0VH70"/>
<dbReference type="InParanoid" id="A0A3N0VH70"/>